<protein>
    <recommendedName>
        <fullName evidence="4">PIN domain-containing protein</fullName>
    </recommendedName>
</protein>
<evidence type="ECO:0000313" key="2">
    <source>
        <dbReference type="EMBL" id="QSG02848.1"/>
    </source>
</evidence>
<feature type="compositionally biased region" description="Basic and acidic residues" evidence="1">
    <location>
        <begin position="92"/>
        <end position="101"/>
    </location>
</feature>
<proteinExistence type="predicted"/>
<dbReference type="EMBL" id="CP064786">
    <property type="protein sequence ID" value="QSG02848.1"/>
    <property type="molecule type" value="Genomic_DNA"/>
</dbReference>
<dbReference type="RefSeq" id="WP_238476911.1">
    <property type="nucleotide sequence ID" value="NZ_CP064786.1"/>
</dbReference>
<dbReference type="InterPro" id="IPR058700">
    <property type="entry name" value="PIN_com-containing_halobact"/>
</dbReference>
<dbReference type="GeneID" id="70685020"/>
<name>A0A897MS37_9EURY</name>
<keyword evidence="3" id="KW-1185">Reference proteome</keyword>
<evidence type="ECO:0008006" key="4">
    <source>
        <dbReference type="Google" id="ProtNLM"/>
    </source>
</evidence>
<dbReference type="Proteomes" id="UP000663586">
    <property type="component" value="Chromosome"/>
</dbReference>
<reference evidence="2" key="1">
    <citation type="submission" date="2020-11" db="EMBL/GenBank/DDBJ databases">
        <title>Carbohydrate-dependent, anaerobic sulfur respiration: A novel catabolism in halophilic archaea.</title>
        <authorList>
            <person name="Sorokin D.Y."/>
            <person name="Messina E."/>
            <person name="Smedile F."/>
            <person name="La Cono V."/>
            <person name="Hallsworth J.E."/>
            <person name="Yakimov M.M."/>
        </authorList>
    </citation>
    <scope>NUCLEOTIDE SEQUENCE</scope>
    <source>
        <strain evidence="2">AArc-S</strain>
    </source>
</reference>
<dbReference type="KEGG" id="hara:AArcS_1638"/>
<dbReference type="AlphaFoldDB" id="A0A897MS37"/>
<feature type="region of interest" description="Disordered" evidence="1">
    <location>
        <begin position="79"/>
        <end position="101"/>
    </location>
</feature>
<gene>
    <name evidence="2" type="ORF">AArcS_1638</name>
</gene>
<sequence length="202" mass="22762">MVDDDVRHPVIVDTDAVIAVANTSLWPRIIDNLQLTTTNVCYHELKRHDREMSEYAPEGTRERWVHDGSKKALEPFDDEDTSFTTVPCVPRPHGEDAGEKSVKTEIEQNTGLYRFAILMDKHGRRAINRVFSDAEETTGKAVAPTFLLYLLLDEGECTVAEFCQACGEMLRGEGWTAYQAIQAAWESIPVDCSQYLRNGLLP</sequence>
<accession>A0A897MS37</accession>
<organism evidence="2 3">
    <name type="scientific">Natranaeroarchaeum sulfidigenes</name>
    <dbReference type="NCBI Taxonomy" id="2784880"/>
    <lineage>
        <taxon>Archaea</taxon>
        <taxon>Methanobacteriati</taxon>
        <taxon>Methanobacteriota</taxon>
        <taxon>Stenosarchaea group</taxon>
        <taxon>Halobacteria</taxon>
        <taxon>Halobacteriales</taxon>
        <taxon>Natronoarchaeaceae</taxon>
        <taxon>Natranaeroarchaeum</taxon>
    </lineage>
</organism>
<dbReference type="Pfam" id="PF26499">
    <property type="entry name" value="PIN_13"/>
    <property type="match status" value="1"/>
</dbReference>
<evidence type="ECO:0000313" key="3">
    <source>
        <dbReference type="Proteomes" id="UP000663586"/>
    </source>
</evidence>
<evidence type="ECO:0000256" key="1">
    <source>
        <dbReference type="SAM" id="MobiDB-lite"/>
    </source>
</evidence>